<comment type="similarity">
    <text evidence="1 3">Belongs to the sulfotransferase 1 family.</text>
</comment>
<dbReference type="EMBL" id="BSEH01000333">
    <property type="protein sequence ID" value="GLJ58325.1"/>
    <property type="molecule type" value="Genomic_DNA"/>
</dbReference>
<name>A0AAD3NMI7_CRYJA</name>
<dbReference type="SUPFAM" id="SSF52540">
    <property type="entry name" value="P-loop containing nucleoside triphosphate hydrolases"/>
    <property type="match status" value="1"/>
</dbReference>
<dbReference type="EMBL" id="BSEH01000754">
    <property type="protein sequence ID" value="GLJ59206.1"/>
    <property type="molecule type" value="Genomic_DNA"/>
</dbReference>
<proteinExistence type="inferred from homology"/>
<dbReference type="InterPro" id="IPR027417">
    <property type="entry name" value="P-loop_NTPase"/>
</dbReference>
<dbReference type="GO" id="GO:0008146">
    <property type="term" value="F:sulfotransferase activity"/>
    <property type="evidence" value="ECO:0007669"/>
    <property type="project" value="InterPro"/>
</dbReference>
<dbReference type="Pfam" id="PF00685">
    <property type="entry name" value="Sulfotransfer_1"/>
    <property type="match status" value="1"/>
</dbReference>
<dbReference type="Proteomes" id="UP001234787">
    <property type="component" value="Unassembled WGS sequence"/>
</dbReference>
<evidence type="ECO:0000256" key="1">
    <source>
        <dbReference type="ARBA" id="ARBA00005771"/>
    </source>
</evidence>
<evidence type="ECO:0000256" key="3">
    <source>
        <dbReference type="RuleBase" id="RU361155"/>
    </source>
</evidence>
<evidence type="ECO:0000313" key="5">
    <source>
        <dbReference type="EMBL" id="GLJ58325.1"/>
    </source>
</evidence>
<comment type="caution">
    <text evidence="5">The sequence shown here is derived from an EMBL/GenBank/DDBJ whole genome shotgun (WGS) entry which is preliminary data.</text>
</comment>
<dbReference type="AlphaFoldDB" id="A0AAD3NMI7"/>
<feature type="domain" description="Sulfotransferase" evidence="4">
    <location>
        <begin position="9"/>
        <end position="264"/>
    </location>
</feature>
<dbReference type="EC" id="2.8.2.-" evidence="3"/>
<evidence type="ECO:0000256" key="2">
    <source>
        <dbReference type="ARBA" id="ARBA00022679"/>
    </source>
</evidence>
<evidence type="ECO:0000313" key="7">
    <source>
        <dbReference type="Proteomes" id="UP001234787"/>
    </source>
</evidence>
<keyword evidence="7" id="KW-1185">Reference proteome</keyword>
<evidence type="ECO:0000313" key="6">
    <source>
        <dbReference type="EMBL" id="GLJ59206.1"/>
    </source>
</evidence>
<gene>
    <name evidence="5" type="ORF">SUGI_1432380</name>
    <name evidence="6" type="ORF">SUGI_1497360</name>
</gene>
<dbReference type="Gene3D" id="3.40.50.300">
    <property type="entry name" value="P-loop containing nucleotide triphosphate hydrolases"/>
    <property type="match status" value="1"/>
</dbReference>
<dbReference type="InterPro" id="IPR000863">
    <property type="entry name" value="Sulfotransferase_dom"/>
</dbReference>
<dbReference type="PANTHER" id="PTHR11783">
    <property type="entry name" value="SULFOTRANSFERASE SULT"/>
    <property type="match status" value="1"/>
</dbReference>
<evidence type="ECO:0000259" key="4">
    <source>
        <dbReference type="Pfam" id="PF00685"/>
    </source>
</evidence>
<protein>
    <recommendedName>
        <fullName evidence="3">Sulfotransferase</fullName>
        <ecNumber evidence="3">2.8.2.-</ecNumber>
    </recommendedName>
</protein>
<sequence>MRTEFEGHPDDIILASSLKTGTTWIKALVYAILSSKQYDLNDPAYPLNQVSPHELVPNLEIQLYGPFSNLNPESVSLFPRVFHTHVPYQALPDSIKSSGCKIIYLPRNPKDTFVSMWEMIINKLNNKNAYASKEEALKSFCEGVYHSGPFSDHVASYWRERSKPNILCPTYEDLIADPVVCIKVLSDFMGCWWVKQDDLSNISNKCSFESLSQIEANKTGELNLRGLSLRNDSFFREGKVGSWKNALTADMNAEMDKMIELKLSVVGDFPQFKY</sequence>
<reference evidence="5" key="1">
    <citation type="submission" date="2022-12" db="EMBL/GenBank/DDBJ databases">
        <title>Chromosome-Level Genome Assembly of Japanese Cedar (Cryptomeriajaponica D. Don).</title>
        <authorList>
            <person name="Fujino T."/>
            <person name="Yamaguchi K."/>
            <person name="Yokoyama T."/>
            <person name="Hamanaka T."/>
            <person name="Harazono Y."/>
            <person name="Kamada H."/>
            <person name="Kobayashi W."/>
            <person name="Ujino-Ihara T."/>
            <person name="Uchiyama K."/>
            <person name="Matsumoto A."/>
            <person name="Izuno A."/>
            <person name="Tsumura Y."/>
            <person name="Toyoda A."/>
            <person name="Shigenobu S."/>
            <person name="Moriguchi Y."/>
            <person name="Ueno S."/>
            <person name="Kasahara M."/>
        </authorList>
    </citation>
    <scope>NUCLEOTIDE SEQUENCE</scope>
</reference>
<keyword evidence="2 3" id="KW-0808">Transferase</keyword>
<accession>A0AAD3NMI7</accession>
<organism evidence="5 7">
    <name type="scientific">Cryptomeria japonica</name>
    <name type="common">Japanese cedar</name>
    <name type="synonym">Cupressus japonica</name>
    <dbReference type="NCBI Taxonomy" id="3369"/>
    <lineage>
        <taxon>Eukaryota</taxon>
        <taxon>Viridiplantae</taxon>
        <taxon>Streptophyta</taxon>
        <taxon>Embryophyta</taxon>
        <taxon>Tracheophyta</taxon>
        <taxon>Spermatophyta</taxon>
        <taxon>Pinopsida</taxon>
        <taxon>Pinidae</taxon>
        <taxon>Conifers II</taxon>
        <taxon>Cupressales</taxon>
        <taxon>Cupressaceae</taxon>
        <taxon>Cryptomeria</taxon>
    </lineage>
</organism>